<dbReference type="SUPFAM" id="SSF54001">
    <property type="entry name" value="Cysteine proteinases"/>
    <property type="match status" value="1"/>
</dbReference>
<protein>
    <submittedName>
        <fullName evidence="2">Transglutaminase family protein</fullName>
    </submittedName>
</protein>
<accession>A0ABT0CPH5</accession>
<sequence>MSIKAGIYHLTHYIYDKPVRLGPQIIRLKPAAHSKTKVISHALKVSPENHFVNLQQDPYGNYLARYVFPDPVTELKIEVDLVADMTVYNPFDFFVEEQAEQWPFDYPEDLREDLEIYRTPEPMSAALEAFMATVDRTPGQRTVDMVVGLNARLQQKIGYVIRMEPGVQTPEDTLEVGLGSCRDSSWLLVQILRNLGFAARFVSGYLIQLTPDLKALDGPSGTEVDFTDLHAWCEVYLPGAGWIGLDPTSGLLTGESHIPLAATPHYRNAAPISGGYFGEANTTFDFAMTVDRVAEHPRITKPFSEESWEALNALGRDVDGVLAANDVRLTMGGEPTFVSIDDFESGEWNTDAVGPTKREKADQLIRRLRQRFAPGGFLHYGQGKWYPGESLPRWTFSLYWRRDGKPIWHNPDLIAEEGSDAAVSEADAAALLGAVAQELGLAPDLVQPAYEDPAEWIIKEGNLPDNVDPSNSKLEDPEERNRIARVFERGLTKPTGHILPVQAWNAKATGKRWISERWQTRRGKIFLVPGDSPVGYRLPLGALPYLPPSDYPYINPADPSEAKPPLPDFAEGGRAMAEASFQASDAGQQGRVEQVRSDIVGTVRTAMSVEARDGRLCVFMPPVERVEDYLELVTAAEQAATRLNLAVHIEGYAPPQDERLNVIRVAPDPGVIEVNIHPASSWQDCIDITSAVYEEARLSRLGADKFMIDGRHTGTGGGNHVVVGGMNPNDSPFLRRPDLLKSLVLHWQRHPSLSYLFSGLFIGPTSQAPRMDEARHDALYELEIALAQVPPPGQGAPPLPWLVDRLFRNLLTDVTGNTHRSEICIDKLFSPDGPTGRLGLVEFRGFEMPPNARMSLAQQLLIRALIARFWLNPAEGGFVRWGTTLHDRFMLPHYVWQDFLDVLADLRANGFDLRPEWFAAQLEFRFPFCGEVEYEGVGLEVRQALEPWHVMGEQGAIGGTVRYVDSSVERLQVKLETTNPARYTVACNGRPVPLKPTGTQGVSVGGVRYKAWQPASGLHPVLPVNAPLTFDIYDTWSRRAIGGCIYHVAHPGGRNYDTFPVNGNEAEARRLARFEPWGHRAGGYTLWPETPSADFPLTLDLRRPPGL</sequence>
<evidence type="ECO:0000313" key="3">
    <source>
        <dbReference type="Proteomes" id="UP001201844"/>
    </source>
</evidence>
<keyword evidence="3" id="KW-1185">Reference proteome</keyword>
<dbReference type="PANTHER" id="PTHR33490">
    <property type="entry name" value="BLR5614 PROTEIN-RELATED"/>
    <property type="match status" value="1"/>
</dbReference>
<name>A0ABT0CPH5_9HYPH</name>
<dbReference type="InterPro" id="IPR038765">
    <property type="entry name" value="Papain-like_cys_pep_sf"/>
</dbReference>
<dbReference type="InterPro" id="IPR018667">
    <property type="entry name" value="DUF2126"/>
</dbReference>
<evidence type="ECO:0000313" key="2">
    <source>
        <dbReference type="EMBL" id="MCJ8150505.1"/>
    </source>
</evidence>
<dbReference type="InterPro" id="IPR013589">
    <property type="entry name" value="Bac_transglu_N"/>
</dbReference>
<dbReference type="EMBL" id="JAKVIN010000006">
    <property type="protein sequence ID" value="MCJ8150505.1"/>
    <property type="molecule type" value="Genomic_DNA"/>
</dbReference>
<evidence type="ECO:0000259" key="1">
    <source>
        <dbReference type="SMART" id="SM00460"/>
    </source>
</evidence>
<feature type="domain" description="Transglutaminase-like" evidence="1">
    <location>
        <begin position="173"/>
        <end position="249"/>
    </location>
</feature>
<dbReference type="Pfam" id="PF01841">
    <property type="entry name" value="Transglut_core"/>
    <property type="match status" value="1"/>
</dbReference>
<dbReference type="Pfam" id="PF08379">
    <property type="entry name" value="Bact_transglu_N"/>
    <property type="match status" value="1"/>
</dbReference>
<gene>
    <name evidence="2" type="ORF">MKI86_15235</name>
</gene>
<dbReference type="PANTHER" id="PTHR33490:SF1">
    <property type="entry name" value="SLL1233 PROTEIN"/>
    <property type="match status" value="1"/>
</dbReference>
<dbReference type="Gene3D" id="3.10.620.30">
    <property type="match status" value="1"/>
</dbReference>
<dbReference type="InterPro" id="IPR002931">
    <property type="entry name" value="Transglutaminase-like"/>
</dbReference>
<comment type="caution">
    <text evidence="2">The sequence shown here is derived from an EMBL/GenBank/DDBJ whole genome shotgun (WGS) entry which is preliminary data.</text>
</comment>
<dbReference type="RefSeq" id="WP_241601885.1">
    <property type="nucleotide sequence ID" value="NZ_JAKVIN010000006.1"/>
</dbReference>
<dbReference type="Pfam" id="PF09899">
    <property type="entry name" value="DUF2126"/>
    <property type="match status" value="1"/>
</dbReference>
<dbReference type="Proteomes" id="UP001201844">
    <property type="component" value="Unassembled WGS sequence"/>
</dbReference>
<proteinExistence type="predicted"/>
<dbReference type="SMART" id="SM00460">
    <property type="entry name" value="TGc"/>
    <property type="match status" value="1"/>
</dbReference>
<reference evidence="2 3" key="1">
    <citation type="submission" date="2022-02" db="EMBL/GenBank/DDBJ databases">
        <title>Shinella B3.7 sp. nov., isolated from Sediment (Zhairuo Island).</title>
        <authorList>
            <person name="Chen G."/>
        </authorList>
    </citation>
    <scope>NUCLEOTIDE SEQUENCE [LARGE SCALE GENOMIC DNA]</scope>
    <source>
        <strain evidence="2 3">B3.7</strain>
    </source>
</reference>
<organism evidence="2 3">
    <name type="scientific">Shinella sedimenti</name>
    <dbReference type="NCBI Taxonomy" id="2919913"/>
    <lineage>
        <taxon>Bacteria</taxon>
        <taxon>Pseudomonadati</taxon>
        <taxon>Pseudomonadota</taxon>
        <taxon>Alphaproteobacteria</taxon>
        <taxon>Hyphomicrobiales</taxon>
        <taxon>Rhizobiaceae</taxon>
        <taxon>Shinella</taxon>
    </lineage>
</organism>